<dbReference type="PANTHER" id="PTHR23245:SF36">
    <property type="entry name" value="TRNA (GUANINE(37)-N1)-METHYLTRANSFERASE"/>
    <property type="match status" value="1"/>
</dbReference>
<dbReference type="InterPro" id="IPR056744">
    <property type="entry name" value="TRM5/TYW2-like_N"/>
</dbReference>
<evidence type="ECO:0000259" key="6">
    <source>
        <dbReference type="PROSITE" id="PS51684"/>
    </source>
</evidence>
<proteinExistence type="predicted"/>
<keyword evidence="1" id="KW-0963">Cytoplasm</keyword>
<keyword evidence="5" id="KW-0819">tRNA processing</keyword>
<evidence type="ECO:0000256" key="5">
    <source>
        <dbReference type="ARBA" id="ARBA00022694"/>
    </source>
</evidence>
<keyword evidence="3" id="KW-0808">Transferase</keyword>
<gene>
    <name evidence="7" type="ORF">H1016_03905</name>
</gene>
<dbReference type="SUPFAM" id="SSF53335">
    <property type="entry name" value="S-adenosyl-L-methionine-dependent methyltransferases"/>
    <property type="match status" value="1"/>
</dbReference>
<name>A0A832V212_9ARCH</name>
<dbReference type="GO" id="GO:0002939">
    <property type="term" value="P:tRNA N1-guanine methylation"/>
    <property type="evidence" value="ECO:0007669"/>
    <property type="project" value="TreeGrafter"/>
</dbReference>
<dbReference type="Pfam" id="PF02475">
    <property type="entry name" value="TRM5-TYW2_MTfase"/>
    <property type="match status" value="1"/>
</dbReference>
<comment type="caution">
    <text evidence="7">The sequence shown here is derived from an EMBL/GenBank/DDBJ whole genome shotgun (WGS) entry which is preliminary data.</text>
</comment>
<keyword evidence="2 7" id="KW-0489">Methyltransferase</keyword>
<dbReference type="CDD" id="cd02440">
    <property type="entry name" value="AdoMet_MTases"/>
    <property type="match status" value="1"/>
</dbReference>
<organism evidence="7 8">
    <name type="scientific">Candidatus Naiadarchaeum limnaeum</name>
    <dbReference type="NCBI Taxonomy" id="2756139"/>
    <lineage>
        <taxon>Archaea</taxon>
        <taxon>Candidatus Undinarchaeota</taxon>
        <taxon>Candidatus Undinarchaeia</taxon>
        <taxon>Candidatus Naiadarchaeales</taxon>
        <taxon>Candidatus Naiadarchaeaceae</taxon>
        <taxon>Candidatus Naiadarchaeum</taxon>
    </lineage>
</organism>
<dbReference type="InterPro" id="IPR030382">
    <property type="entry name" value="MeTrfase_TRM5/TYW2"/>
</dbReference>
<dbReference type="Gene3D" id="3.30.300.110">
    <property type="entry name" value="Met-10+ protein-like domains"/>
    <property type="match status" value="1"/>
</dbReference>
<dbReference type="AlphaFoldDB" id="A0A832V212"/>
<sequence>MTRFDILLKGKLTPTERKKLRTSLDILGEIAIVEIPRELSKRSSVIGTAILKANPQLRAVFKKATPVRGEFRIRGLKRIAGKGGTLITYRENTCAFKFDIAKVFFTPRMSSERLRVARQIKNGEIVVDMFAGVGPFAILIAKTQPHVGMIHVIDSNPEAIKYLLESASMNKISHKISAYIGDSRAVIEAYLIGIADRIIMNLPLTEEQFFPSALKTIKKSGILHFYTFAKTEKEVQSKIRRSLQKRAIFKILKIRKVRQYAPRIWNFVADIRIERKLNKSRQAASRPGHIRS</sequence>
<evidence type="ECO:0000256" key="1">
    <source>
        <dbReference type="ARBA" id="ARBA00022490"/>
    </source>
</evidence>
<evidence type="ECO:0000313" key="8">
    <source>
        <dbReference type="Proteomes" id="UP000646946"/>
    </source>
</evidence>
<reference evidence="7 8" key="1">
    <citation type="journal article" name="Nat. Commun.">
        <title>Undinarchaeota illuminate DPANN phylogeny and the impact of gene transfer on archaeal evolution.</title>
        <authorList>
            <person name="Dombrowski N."/>
            <person name="Williams T.A."/>
            <person name="Sun J."/>
            <person name="Woodcroft B.J."/>
            <person name="Lee J.H."/>
            <person name="Minh B.Q."/>
            <person name="Rinke C."/>
            <person name="Spang A."/>
        </authorList>
    </citation>
    <scope>NUCLEOTIDE SEQUENCE [LARGE SCALE GENOMIC DNA]</scope>
    <source>
        <strain evidence="7">MAG_bin1129</strain>
    </source>
</reference>
<evidence type="ECO:0000256" key="3">
    <source>
        <dbReference type="ARBA" id="ARBA00022679"/>
    </source>
</evidence>
<dbReference type="GO" id="GO:0005737">
    <property type="term" value="C:cytoplasm"/>
    <property type="evidence" value="ECO:0007669"/>
    <property type="project" value="TreeGrafter"/>
</dbReference>
<dbReference type="PROSITE" id="PS51684">
    <property type="entry name" value="SAM_MT_TRM5_TYW2"/>
    <property type="match status" value="1"/>
</dbReference>
<keyword evidence="4" id="KW-0949">S-adenosyl-L-methionine</keyword>
<dbReference type="PANTHER" id="PTHR23245">
    <property type="entry name" value="TRNA METHYLTRANSFERASE"/>
    <property type="match status" value="1"/>
</dbReference>
<feature type="domain" description="SAM-dependent methyltransferase TRM5/TYW2-type" evidence="6">
    <location>
        <begin position="24"/>
        <end position="275"/>
    </location>
</feature>
<dbReference type="Proteomes" id="UP000646946">
    <property type="component" value="Unassembled WGS sequence"/>
</dbReference>
<dbReference type="GO" id="GO:0008175">
    <property type="term" value="F:tRNA methyltransferase activity"/>
    <property type="evidence" value="ECO:0007669"/>
    <property type="project" value="TreeGrafter"/>
</dbReference>
<dbReference type="Pfam" id="PF25133">
    <property type="entry name" value="TYW2_N_2"/>
    <property type="match status" value="1"/>
</dbReference>
<evidence type="ECO:0000313" key="7">
    <source>
        <dbReference type="EMBL" id="HIK00658.1"/>
    </source>
</evidence>
<evidence type="ECO:0000256" key="2">
    <source>
        <dbReference type="ARBA" id="ARBA00022603"/>
    </source>
</evidence>
<protein>
    <submittedName>
        <fullName evidence="7">Class I SAM-dependent methyltransferase family protein</fullName>
    </submittedName>
</protein>
<evidence type="ECO:0000256" key="4">
    <source>
        <dbReference type="ARBA" id="ARBA00022691"/>
    </source>
</evidence>
<keyword evidence="8" id="KW-1185">Reference proteome</keyword>
<dbReference type="Gene3D" id="3.40.50.150">
    <property type="entry name" value="Vaccinia Virus protein VP39"/>
    <property type="match status" value="1"/>
</dbReference>
<dbReference type="InterPro" id="IPR056743">
    <property type="entry name" value="TRM5-TYW2-like_MTfase"/>
</dbReference>
<dbReference type="EMBL" id="DVAB01000033">
    <property type="protein sequence ID" value="HIK00658.1"/>
    <property type="molecule type" value="Genomic_DNA"/>
</dbReference>
<accession>A0A832V212</accession>
<dbReference type="InterPro" id="IPR029063">
    <property type="entry name" value="SAM-dependent_MTases_sf"/>
</dbReference>